<dbReference type="Proteomes" id="UP000266089">
    <property type="component" value="Unassembled WGS sequence"/>
</dbReference>
<comment type="caution">
    <text evidence="1">The sequence shown here is derived from an EMBL/GenBank/DDBJ whole genome shotgun (WGS) entry which is preliminary data.</text>
</comment>
<dbReference type="EMBL" id="QWKX01000016">
    <property type="protein sequence ID" value="RIH78315.1"/>
    <property type="molecule type" value="Genomic_DNA"/>
</dbReference>
<sequence length="225" mass="24455">MRLNAVRPHHQDPRAGLVAPASVCVYPAIVQTVASDADWLEALLSERTRTFVDEFGSFYAWLEGAFGGATLLLWLPRPMLAAVLPQLPRQFKGRIVLGLDASAGHAVPFARALHWVNPRWALVVCPGEGLGLAYPGRKEVAEGEWVAWDDPREARWLEVCLGAGFGYLEHRAYAPWQAPAPAALPTCEGPLVGAVGWGQGIPTYGLGLVGLDRSLQSLLEAWRLC</sequence>
<dbReference type="AlphaFoldDB" id="A0A399E1D5"/>
<evidence type="ECO:0000313" key="2">
    <source>
        <dbReference type="Proteomes" id="UP000266089"/>
    </source>
</evidence>
<proteinExistence type="predicted"/>
<accession>A0A399E1D5</accession>
<gene>
    <name evidence="1" type="ORF">Mcate_00905</name>
</gene>
<evidence type="ECO:0000313" key="1">
    <source>
        <dbReference type="EMBL" id="RIH78315.1"/>
    </source>
</evidence>
<name>A0A399E1D5_9DEIN</name>
<protein>
    <submittedName>
        <fullName evidence="1">Uncharacterized protein</fullName>
    </submittedName>
</protein>
<reference evidence="1 2" key="1">
    <citation type="submission" date="2018-08" db="EMBL/GenBank/DDBJ databases">
        <title>Meiothermus cateniformans JCM 15151 genome sequencing project.</title>
        <authorList>
            <person name="Da Costa M.S."/>
            <person name="Albuquerque L."/>
            <person name="Raposo P."/>
            <person name="Froufe H.J.C."/>
            <person name="Barroso C.S."/>
            <person name="Egas C."/>
        </authorList>
    </citation>
    <scope>NUCLEOTIDE SEQUENCE [LARGE SCALE GENOMIC DNA]</scope>
    <source>
        <strain evidence="1 2">JCM 15151</strain>
    </source>
</reference>
<organism evidence="1 2">
    <name type="scientific">Meiothermus taiwanensis</name>
    <dbReference type="NCBI Taxonomy" id="172827"/>
    <lineage>
        <taxon>Bacteria</taxon>
        <taxon>Thermotogati</taxon>
        <taxon>Deinococcota</taxon>
        <taxon>Deinococci</taxon>
        <taxon>Thermales</taxon>
        <taxon>Thermaceae</taxon>
        <taxon>Meiothermus</taxon>
    </lineage>
</organism>